<dbReference type="SUPFAM" id="SSF52540">
    <property type="entry name" value="P-loop containing nucleoside triphosphate hydrolases"/>
    <property type="match status" value="1"/>
</dbReference>
<dbReference type="PANTHER" id="PTHR30486">
    <property type="entry name" value="TWITCHING MOTILITY PROTEIN PILT"/>
    <property type="match status" value="1"/>
</dbReference>
<dbReference type="InterPro" id="IPR001482">
    <property type="entry name" value="T2SS/T4SS_dom"/>
</dbReference>
<evidence type="ECO:0000256" key="2">
    <source>
        <dbReference type="RuleBase" id="RU366071"/>
    </source>
</evidence>
<comment type="caution">
    <text evidence="4">The sequence shown here is derived from an EMBL/GenBank/DDBJ whole genome shotgun (WGS) entry which is preliminary data.</text>
</comment>
<keyword evidence="2" id="KW-0067">ATP-binding</keyword>
<dbReference type="EMBL" id="SPPA01000030">
    <property type="protein sequence ID" value="TFV08153.1"/>
    <property type="molecule type" value="Genomic_DNA"/>
</dbReference>
<dbReference type="Gene3D" id="3.30.450.90">
    <property type="match status" value="1"/>
</dbReference>
<feature type="domain" description="Bacterial type II secretion system protein E" evidence="3">
    <location>
        <begin position="32"/>
        <end position="314"/>
    </location>
</feature>
<dbReference type="GO" id="GO:0005524">
    <property type="term" value="F:ATP binding"/>
    <property type="evidence" value="ECO:0007669"/>
    <property type="project" value="UniProtKB-UniRule"/>
</dbReference>
<dbReference type="InterPro" id="IPR027417">
    <property type="entry name" value="P-loop_NTPase"/>
</dbReference>
<dbReference type="GO" id="GO:0044097">
    <property type="term" value="P:secretion by the type IV secretion system"/>
    <property type="evidence" value="ECO:0007669"/>
    <property type="project" value="InterPro"/>
</dbReference>
<dbReference type="PANTHER" id="PTHR30486:SF6">
    <property type="entry name" value="TYPE IV PILUS RETRACTATION ATPASE PILT"/>
    <property type="match status" value="1"/>
</dbReference>
<dbReference type="InterPro" id="IPR014155">
    <property type="entry name" value="VirB11"/>
</dbReference>
<dbReference type="InterPro" id="IPR050921">
    <property type="entry name" value="T4SS_GSP_E_ATPase"/>
</dbReference>
<evidence type="ECO:0000256" key="1">
    <source>
        <dbReference type="ARBA" id="ARBA00006611"/>
    </source>
</evidence>
<proteinExistence type="inferred from homology"/>
<name>A0A4Y9JQS1_9PAST</name>
<dbReference type="CDD" id="cd01130">
    <property type="entry name" value="VirB11-like_ATPase"/>
    <property type="match status" value="1"/>
</dbReference>
<dbReference type="OrthoDB" id="9810761at2"/>
<evidence type="ECO:0000259" key="3">
    <source>
        <dbReference type="Pfam" id="PF00437"/>
    </source>
</evidence>
<keyword evidence="2" id="KW-0547">Nucleotide-binding</keyword>
<evidence type="ECO:0000313" key="5">
    <source>
        <dbReference type="Proteomes" id="UP000297396"/>
    </source>
</evidence>
<dbReference type="InterPro" id="IPR025662">
    <property type="entry name" value="Sigma_54_int_dom_ATP-bd_1"/>
</dbReference>
<comment type="function">
    <text evidence="2">Part of the Type IV secretion system.</text>
</comment>
<dbReference type="AlphaFoldDB" id="A0A4Y9JQS1"/>
<dbReference type="Proteomes" id="UP000297396">
    <property type="component" value="Unassembled WGS sequence"/>
</dbReference>
<organism evidence="4 5">
    <name type="scientific">Muribacter muris</name>
    <dbReference type="NCBI Taxonomy" id="67855"/>
    <lineage>
        <taxon>Bacteria</taxon>
        <taxon>Pseudomonadati</taxon>
        <taxon>Pseudomonadota</taxon>
        <taxon>Gammaproteobacteria</taxon>
        <taxon>Pasteurellales</taxon>
        <taxon>Pasteurellaceae</taxon>
        <taxon>Muribacter</taxon>
    </lineage>
</organism>
<accession>A0A4Y9JQS1</accession>
<sequence length="346" mass="39347">MNAPNLNLTGRNISILHETQSLFGEYLTIDGVTEVAVNRPNEIFIEKNSCWEYVRAEQITYDSCFRFANALATYNSDIIHETKPILSSVLPSGERVQVVMPPATEKDTISITIRKPSQTFFSLDDYVKDGFFNRVIKQTKQLSEVDRELLTLYEQGKYDDFLKKAVRVGKNIVIAGETGSGKTTLMKALIDYIALDERLVTIQDTPELAMRNHKNYVHLFYPSEAKHNDIITATSLLKSCLRMKPDRILLAELRSGETYDFINVVSSGHKGSITSCHTGSVKETWERLIMMTLQNEQGRTLPYDVILRLLVQTIDIIVHVTKTPEHGRHITEIYFDPMRKLGVDNA</sequence>
<dbReference type="GO" id="GO:0043684">
    <property type="term" value="C:type IV secretion system complex"/>
    <property type="evidence" value="ECO:0007669"/>
    <property type="project" value="UniProtKB-UniRule"/>
</dbReference>
<reference evidence="4 5" key="1">
    <citation type="submission" date="2019-03" db="EMBL/GenBank/DDBJ databases">
        <title>Diversity of the mouse oral microbiome.</title>
        <authorList>
            <person name="Joseph S."/>
            <person name="Aduse-Opoku J."/>
            <person name="Curtis M."/>
            <person name="Wade W."/>
            <person name="Hashim A."/>
        </authorList>
    </citation>
    <scope>NUCLEOTIDE SEQUENCE [LARGE SCALE GENOMIC DNA]</scope>
    <source>
        <strain evidence="4 5">WT12</strain>
    </source>
</reference>
<dbReference type="GO" id="GO:0016887">
    <property type="term" value="F:ATP hydrolysis activity"/>
    <property type="evidence" value="ECO:0007669"/>
    <property type="project" value="InterPro"/>
</dbReference>
<dbReference type="PROSITE" id="PS00675">
    <property type="entry name" value="SIGMA54_INTERACT_1"/>
    <property type="match status" value="1"/>
</dbReference>
<dbReference type="Pfam" id="PF00437">
    <property type="entry name" value="T2SSE"/>
    <property type="match status" value="1"/>
</dbReference>
<comment type="similarity">
    <text evidence="1 2">Belongs to the GSP E family.</text>
</comment>
<protein>
    <recommendedName>
        <fullName evidence="2">Type IV secretion system protein</fullName>
    </recommendedName>
</protein>
<dbReference type="NCBIfam" id="TIGR02788">
    <property type="entry name" value="VirB11"/>
    <property type="match status" value="1"/>
</dbReference>
<dbReference type="RefSeq" id="WP_135058420.1">
    <property type="nucleotide sequence ID" value="NZ_JADGLC010000030.1"/>
</dbReference>
<gene>
    <name evidence="4" type="primary">virB11</name>
    <name evidence="4" type="ORF">E4T80_11155</name>
</gene>
<dbReference type="Gene3D" id="3.40.50.300">
    <property type="entry name" value="P-loop containing nucleotide triphosphate hydrolases"/>
    <property type="match status" value="1"/>
</dbReference>
<evidence type="ECO:0000313" key="4">
    <source>
        <dbReference type="EMBL" id="TFV08153.1"/>
    </source>
</evidence>